<evidence type="ECO:0000259" key="3">
    <source>
        <dbReference type="PROSITE" id="PS50835"/>
    </source>
</evidence>
<feature type="region of interest" description="Disordered" evidence="1">
    <location>
        <begin position="140"/>
        <end position="164"/>
    </location>
</feature>
<evidence type="ECO:0000256" key="1">
    <source>
        <dbReference type="SAM" id="MobiDB-lite"/>
    </source>
</evidence>
<gene>
    <name evidence="4" type="ORF">SNE40_014724</name>
</gene>
<organism evidence="4 5">
    <name type="scientific">Patella caerulea</name>
    <name type="common">Rayed Mediterranean limpet</name>
    <dbReference type="NCBI Taxonomy" id="87958"/>
    <lineage>
        <taxon>Eukaryota</taxon>
        <taxon>Metazoa</taxon>
        <taxon>Spiralia</taxon>
        <taxon>Lophotrochozoa</taxon>
        <taxon>Mollusca</taxon>
        <taxon>Gastropoda</taxon>
        <taxon>Patellogastropoda</taxon>
        <taxon>Patelloidea</taxon>
        <taxon>Patellidae</taxon>
        <taxon>Patella</taxon>
    </lineage>
</organism>
<dbReference type="InterPro" id="IPR007110">
    <property type="entry name" value="Ig-like_dom"/>
</dbReference>
<protein>
    <recommendedName>
        <fullName evidence="3">Ig-like domain-containing protein</fullName>
    </recommendedName>
</protein>
<evidence type="ECO:0000313" key="4">
    <source>
        <dbReference type="EMBL" id="KAK6176437.1"/>
    </source>
</evidence>
<dbReference type="SMART" id="SM00409">
    <property type="entry name" value="IG"/>
    <property type="match status" value="1"/>
</dbReference>
<dbReference type="AlphaFoldDB" id="A0AAN8JF04"/>
<feature type="domain" description="Ig-like" evidence="3">
    <location>
        <begin position="38"/>
        <end position="108"/>
    </location>
</feature>
<dbReference type="EMBL" id="JAZGQO010000010">
    <property type="protein sequence ID" value="KAK6176437.1"/>
    <property type="molecule type" value="Genomic_DNA"/>
</dbReference>
<accession>A0AAN8JF04</accession>
<reference evidence="4 5" key="1">
    <citation type="submission" date="2024-01" db="EMBL/GenBank/DDBJ databases">
        <title>The genome of the rayed Mediterranean limpet Patella caerulea (Linnaeus, 1758).</title>
        <authorList>
            <person name="Anh-Thu Weber A."/>
            <person name="Halstead-Nussloch G."/>
        </authorList>
    </citation>
    <scope>NUCLEOTIDE SEQUENCE [LARGE SCALE GENOMIC DNA]</scope>
    <source>
        <strain evidence="4">AATW-2023a</strain>
        <tissue evidence="4">Whole specimen</tissue>
    </source>
</reference>
<feature type="signal peptide" evidence="2">
    <location>
        <begin position="1"/>
        <end position="19"/>
    </location>
</feature>
<proteinExistence type="predicted"/>
<comment type="caution">
    <text evidence="4">The sequence shown here is derived from an EMBL/GenBank/DDBJ whole genome shotgun (WGS) entry which is preliminary data.</text>
</comment>
<keyword evidence="2" id="KW-0732">Signal</keyword>
<dbReference type="InterPro" id="IPR003599">
    <property type="entry name" value="Ig_sub"/>
</dbReference>
<dbReference type="InterPro" id="IPR013783">
    <property type="entry name" value="Ig-like_fold"/>
</dbReference>
<evidence type="ECO:0000313" key="5">
    <source>
        <dbReference type="Proteomes" id="UP001347796"/>
    </source>
</evidence>
<dbReference type="InterPro" id="IPR036179">
    <property type="entry name" value="Ig-like_dom_sf"/>
</dbReference>
<feature type="chain" id="PRO_5042932198" description="Ig-like domain-containing protein" evidence="2">
    <location>
        <begin position="20"/>
        <end position="164"/>
    </location>
</feature>
<dbReference type="Gene3D" id="2.60.40.10">
    <property type="entry name" value="Immunoglobulins"/>
    <property type="match status" value="1"/>
</dbReference>
<sequence length="164" mass="18488">MDMVNVFLALLGLTGLSFGCNTLRIRDWDLNDVQQTYEVAQGGVVALICDGTCQGTGFTPSLRWSQPSGREVDRYPERVMSVFQESRRQLKLYLQDFRPSDQGMYTCRGWVNGSWKIASVYLKMTARITTTNGMMEEDKIDISNPATDPDTDLVQPLPQPIIAR</sequence>
<dbReference type="SUPFAM" id="SSF48726">
    <property type="entry name" value="Immunoglobulin"/>
    <property type="match status" value="1"/>
</dbReference>
<evidence type="ECO:0000256" key="2">
    <source>
        <dbReference type="SAM" id="SignalP"/>
    </source>
</evidence>
<dbReference type="PROSITE" id="PS50835">
    <property type="entry name" value="IG_LIKE"/>
    <property type="match status" value="1"/>
</dbReference>
<name>A0AAN8JF04_PATCE</name>
<dbReference type="Proteomes" id="UP001347796">
    <property type="component" value="Unassembled WGS sequence"/>
</dbReference>
<keyword evidence="5" id="KW-1185">Reference proteome</keyword>